<dbReference type="SUPFAM" id="SSF46955">
    <property type="entry name" value="Putative DNA-binding domain"/>
    <property type="match status" value="1"/>
</dbReference>
<accession>A0AA88F2K7</accession>
<dbReference type="Gene3D" id="1.10.238.160">
    <property type="match status" value="1"/>
</dbReference>
<dbReference type="RefSeq" id="WP_035219424.1">
    <property type="nucleotide sequence ID" value="NZ_QRFF01000002.1"/>
</dbReference>
<dbReference type="PANTHER" id="PTHR36154:SF1">
    <property type="entry name" value="DNA-BINDING TRANSCRIPTIONAL ACTIVATOR ALPA"/>
    <property type="match status" value="1"/>
</dbReference>
<protein>
    <submittedName>
        <fullName evidence="1">AlpA family phage regulatory protein</fullName>
    </submittedName>
</protein>
<dbReference type="InterPro" id="IPR052931">
    <property type="entry name" value="Prophage_regulatory_activator"/>
</dbReference>
<name>A0AA88F2K7_RHIRH</name>
<sequence length="62" mass="6928">MENNDRFIKIDEVESMIGLSQSRVYAMVKGGDFPKPVKLGKASRWSLSAIRKWMAAQIEAAA</sequence>
<comment type="caution">
    <text evidence="1">The sequence shown here is derived from an EMBL/GenBank/DDBJ whole genome shotgun (WGS) entry which is preliminary data.</text>
</comment>
<proteinExistence type="predicted"/>
<reference evidence="1 2" key="1">
    <citation type="submission" date="2018-08" db="EMBL/GenBank/DDBJ databases">
        <title>Crown Gall in kiwifruit.</title>
        <authorList>
            <person name="Visnovsky S.B."/>
            <person name="Pitman A.R."/>
        </authorList>
    </citation>
    <scope>NUCLEOTIDE SEQUENCE [LARGE SCALE GENOMIC DNA]</scope>
    <source>
        <strain evidence="1 2">SBV_302_78_2</strain>
    </source>
</reference>
<dbReference type="Pfam" id="PF05930">
    <property type="entry name" value="Phage_AlpA"/>
    <property type="match status" value="1"/>
</dbReference>
<evidence type="ECO:0000313" key="2">
    <source>
        <dbReference type="Proteomes" id="UP000473658"/>
    </source>
</evidence>
<evidence type="ECO:0000313" key="1">
    <source>
        <dbReference type="EMBL" id="KAA3502584.1"/>
    </source>
</evidence>
<dbReference type="AlphaFoldDB" id="A0AA88F2K7"/>
<gene>
    <name evidence="1" type="ORF">DXM27_06235</name>
</gene>
<dbReference type="PANTHER" id="PTHR36154">
    <property type="entry name" value="DNA-BINDING TRANSCRIPTIONAL ACTIVATOR ALPA"/>
    <property type="match status" value="1"/>
</dbReference>
<dbReference type="EMBL" id="QRFF01000002">
    <property type="protein sequence ID" value="KAA3502584.1"/>
    <property type="molecule type" value="Genomic_DNA"/>
</dbReference>
<dbReference type="Proteomes" id="UP000473658">
    <property type="component" value="Unassembled WGS sequence"/>
</dbReference>
<organism evidence="1 2">
    <name type="scientific">Rhizobium rhizogenes</name>
    <name type="common">Agrobacterium rhizogenes</name>
    <dbReference type="NCBI Taxonomy" id="359"/>
    <lineage>
        <taxon>Bacteria</taxon>
        <taxon>Pseudomonadati</taxon>
        <taxon>Pseudomonadota</taxon>
        <taxon>Alphaproteobacteria</taxon>
        <taxon>Hyphomicrobiales</taxon>
        <taxon>Rhizobiaceae</taxon>
        <taxon>Rhizobium/Agrobacterium group</taxon>
        <taxon>Rhizobium</taxon>
    </lineage>
</organism>
<dbReference type="InterPro" id="IPR009061">
    <property type="entry name" value="DNA-bd_dom_put_sf"/>
</dbReference>
<dbReference type="InterPro" id="IPR010260">
    <property type="entry name" value="AlpA"/>
</dbReference>